<dbReference type="InterPro" id="IPR010839">
    <property type="entry name" value="AtuA_N"/>
</dbReference>
<organism evidence="2 3">
    <name type="scientific">Xanthobacter tagetidis</name>
    <dbReference type="NCBI Taxonomy" id="60216"/>
    <lineage>
        <taxon>Bacteria</taxon>
        <taxon>Pseudomonadati</taxon>
        <taxon>Pseudomonadota</taxon>
        <taxon>Alphaproteobacteria</taxon>
        <taxon>Hyphomicrobiales</taxon>
        <taxon>Xanthobacteraceae</taxon>
        <taxon>Xanthobacter</taxon>
    </lineage>
</organism>
<dbReference type="Proteomes" id="UP000269692">
    <property type="component" value="Unassembled WGS sequence"/>
</dbReference>
<dbReference type="Pfam" id="PF07287">
    <property type="entry name" value="AtuA"/>
    <property type="match status" value="1"/>
</dbReference>
<evidence type="ECO:0000313" key="3">
    <source>
        <dbReference type="Proteomes" id="UP000269692"/>
    </source>
</evidence>
<reference evidence="2 3" key="1">
    <citation type="submission" date="2018-10" db="EMBL/GenBank/DDBJ databases">
        <title>Xanthobacter tagetidis genome sequencing and assembly.</title>
        <authorList>
            <person name="Maclea K.S."/>
            <person name="Goen A.E."/>
            <person name="Fatima S.A."/>
        </authorList>
    </citation>
    <scope>NUCLEOTIDE SEQUENCE [LARGE SCALE GENOMIC DNA]</scope>
    <source>
        <strain evidence="2 3">ATCC 700314</strain>
    </source>
</reference>
<dbReference type="EMBL" id="RCTF01000001">
    <property type="protein sequence ID" value="RLP81619.1"/>
    <property type="molecule type" value="Genomic_DNA"/>
</dbReference>
<evidence type="ECO:0000313" key="2">
    <source>
        <dbReference type="EMBL" id="RLP81619.1"/>
    </source>
</evidence>
<dbReference type="OrthoDB" id="9763456at2"/>
<protein>
    <submittedName>
        <fullName evidence="2">DUF1446 domain-containing protein</fullName>
    </submittedName>
</protein>
<gene>
    <name evidence="2" type="ORF">D9R14_01035</name>
</gene>
<dbReference type="PANTHER" id="PTHR47472">
    <property type="entry name" value="PROPIONYL-COA CARBOXYLASE"/>
    <property type="match status" value="1"/>
</dbReference>
<feature type="domain" description="Acyclic terpene utilisation N-terminal" evidence="1">
    <location>
        <begin position="9"/>
        <end position="454"/>
    </location>
</feature>
<proteinExistence type="predicted"/>
<keyword evidence="3" id="KW-1185">Reference proteome</keyword>
<comment type="caution">
    <text evidence="2">The sequence shown here is derived from an EMBL/GenBank/DDBJ whole genome shotgun (WGS) entry which is preliminary data.</text>
</comment>
<dbReference type="PANTHER" id="PTHR47472:SF1">
    <property type="entry name" value="DUF1446-DOMAIN-CONTAINING PROTEIN"/>
    <property type="match status" value="1"/>
</dbReference>
<dbReference type="RefSeq" id="WP_121621434.1">
    <property type="nucleotide sequence ID" value="NZ_JACIIW010000004.1"/>
</dbReference>
<dbReference type="AlphaFoldDB" id="A0A3L7AME1"/>
<evidence type="ECO:0000259" key="1">
    <source>
        <dbReference type="Pfam" id="PF07287"/>
    </source>
</evidence>
<accession>A0A3L7AME1</accession>
<sequence>MAEGPDALVRIGSGAGFAGDRRDAAVPVVEMLRALDGPRYLIFETLAERTLALCQLARRQDPERGYSPALEGFLAPVLERCLASGIRIVGNFGAANPVAGARRIAAMARALGRAPRIAVVDGADLAGRLDPEGFAAREVGGRLLAGHPMPVSADAYLGARPIADALDAGADIVVTGRVADPALALGPLMHAFGWRDDDWDLLAAGTLAGHLLECGSQVSGGYFADPGIKDVPGLDEVGFPVAEIAADGSFVIGKPPGTGGRIDRFTVTEQILYEIHDPAAYLTPDVVLDVTGVRVAEVGVDRVRVSGARGRPRPETLKATVCVEAGHLAEAEISYAGPGAAGRARLAADVVLARLARRAPGLAVRVDAIGIASLFNDTAGAALAAAFPESRAEDVRLRFSAQSTDTAALGLLLDEVEALYCAGPAGGAGVRRHLTPRLASASCLVERDLVTPAMSLLGPEAAP</sequence>
<name>A0A3L7AME1_9HYPH</name>